<dbReference type="PANTHER" id="PTHR14843:SF2">
    <property type="entry name" value="DEUBIQUITINATING PROTEIN VCPIP1"/>
    <property type="match status" value="1"/>
</dbReference>
<evidence type="ECO:0000259" key="3">
    <source>
        <dbReference type="PROSITE" id="PS50802"/>
    </source>
</evidence>
<dbReference type="PANTHER" id="PTHR14843">
    <property type="entry name" value="DEUBIQUITINATING PROTEIN VCIP135"/>
    <property type="match status" value="1"/>
</dbReference>
<dbReference type="GO" id="GO:0016320">
    <property type="term" value="P:endoplasmic reticulum membrane fusion"/>
    <property type="evidence" value="ECO:0007669"/>
    <property type="project" value="TreeGrafter"/>
</dbReference>
<organism evidence="4">
    <name type="scientific">Oikopleura dioica</name>
    <name type="common">Tunicate</name>
    <dbReference type="NCBI Taxonomy" id="34765"/>
    <lineage>
        <taxon>Eukaryota</taxon>
        <taxon>Metazoa</taxon>
        <taxon>Chordata</taxon>
        <taxon>Tunicata</taxon>
        <taxon>Appendicularia</taxon>
        <taxon>Copelata</taxon>
        <taxon>Oikopleuridae</taxon>
        <taxon>Oikopleura</taxon>
    </lineage>
</organism>
<feature type="region of interest" description="Disordered" evidence="2">
    <location>
        <begin position="509"/>
        <end position="546"/>
    </location>
</feature>
<dbReference type="InterPro" id="IPR039087">
    <property type="entry name" value="VCPIP1"/>
</dbReference>
<evidence type="ECO:0000256" key="1">
    <source>
        <dbReference type="ARBA" id="ARBA00022807"/>
    </source>
</evidence>
<dbReference type="EMBL" id="FN653101">
    <property type="protein sequence ID" value="CBY11973.1"/>
    <property type="molecule type" value="Genomic_DNA"/>
</dbReference>
<dbReference type="FunCoup" id="E4XQ87">
    <property type="interactions" value="54"/>
</dbReference>
<accession>E4XQ87</accession>
<gene>
    <name evidence="4" type="ORF">GSOID_T00017385001</name>
</gene>
<evidence type="ECO:0000313" key="5">
    <source>
        <dbReference type="Proteomes" id="UP000001307"/>
    </source>
</evidence>
<dbReference type="PROSITE" id="PS50802">
    <property type="entry name" value="OTU"/>
    <property type="match status" value="1"/>
</dbReference>
<dbReference type="CDD" id="cd22769">
    <property type="entry name" value="OTU_VCIP135"/>
    <property type="match status" value="1"/>
</dbReference>
<dbReference type="InterPro" id="IPR045827">
    <property type="entry name" value="VCPIP1_N"/>
</dbReference>
<evidence type="ECO:0000313" key="4">
    <source>
        <dbReference type="EMBL" id="CBY11973.1"/>
    </source>
</evidence>
<keyword evidence="1" id="KW-0378">Hydrolase</keyword>
<dbReference type="InterPro" id="IPR003323">
    <property type="entry name" value="OTU_dom"/>
</dbReference>
<dbReference type="GO" id="GO:0016567">
    <property type="term" value="P:protein ubiquitination"/>
    <property type="evidence" value="ECO:0007669"/>
    <property type="project" value="InterPro"/>
</dbReference>
<dbReference type="Pfam" id="PF19437">
    <property type="entry name" value="VCIP135_N"/>
    <property type="match status" value="1"/>
</dbReference>
<dbReference type="GO" id="GO:0035871">
    <property type="term" value="P:protein K11-linked deubiquitination"/>
    <property type="evidence" value="ECO:0007669"/>
    <property type="project" value="TreeGrafter"/>
</dbReference>
<name>E4XQ87_OIKDI</name>
<dbReference type="GO" id="GO:0071108">
    <property type="term" value="P:protein K48-linked deubiquitination"/>
    <property type="evidence" value="ECO:0007669"/>
    <property type="project" value="TreeGrafter"/>
</dbReference>
<dbReference type="Pfam" id="PF02338">
    <property type="entry name" value="OTU"/>
    <property type="match status" value="1"/>
</dbReference>
<protein>
    <recommendedName>
        <fullName evidence="3">OTU domain-containing protein</fullName>
    </recommendedName>
</protein>
<reference evidence="4" key="1">
    <citation type="journal article" date="2010" name="Science">
        <title>Plasticity of animal genome architecture unmasked by rapid evolution of a pelagic tunicate.</title>
        <authorList>
            <person name="Denoeud F."/>
            <person name="Henriet S."/>
            <person name="Mungpakdee S."/>
            <person name="Aury J.M."/>
            <person name="Da Silva C."/>
            <person name="Brinkmann H."/>
            <person name="Mikhaleva J."/>
            <person name="Olsen L.C."/>
            <person name="Jubin C."/>
            <person name="Canestro C."/>
            <person name="Bouquet J.M."/>
            <person name="Danks G."/>
            <person name="Poulain J."/>
            <person name="Campsteijn C."/>
            <person name="Adamski M."/>
            <person name="Cross I."/>
            <person name="Yadetie F."/>
            <person name="Muffato M."/>
            <person name="Louis A."/>
            <person name="Butcher S."/>
            <person name="Tsagkogeorga G."/>
            <person name="Konrad A."/>
            <person name="Singh S."/>
            <person name="Jensen M.F."/>
            <person name="Cong E.H."/>
            <person name="Eikeseth-Otteraa H."/>
            <person name="Noel B."/>
            <person name="Anthouard V."/>
            <person name="Porcel B.M."/>
            <person name="Kachouri-Lafond R."/>
            <person name="Nishino A."/>
            <person name="Ugolini M."/>
            <person name="Chourrout P."/>
            <person name="Nishida H."/>
            <person name="Aasland R."/>
            <person name="Huzurbazar S."/>
            <person name="Westhof E."/>
            <person name="Delsuc F."/>
            <person name="Lehrach H."/>
            <person name="Reinhardt R."/>
            <person name="Weissenbach J."/>
            <person name="Roy S.W."/>
            <person name="Artiguenave F."/>
            <person name="Postlethwait J.H."/>
            <person name="Manak J.R."/>
            <person name="Thompson E.M."/>
            <person name="Jaillon O."/>
            <person name="Du Pasquier L."/>
            <person name="Boudinot P."/>
            <person name="Liberles D.A."/>
            <person name="Volff J.N."/>
            <person name="Philippe H."/>
            <person name="Lenhard B."/>
            <person name="Roest Crollius H."/>
            <person name="Wincker P."/>
            <person name="Chourrout D."/>
        </authorList>
    </citation>
    <scope>NUCLEOTIDE SEQUENCE [LARGE SCALE GENOMIC DNA]</scope>
</reference>
<dbReference type="AlphaFoldDB" id="E4XQ87"/>
<evidence type="ECO:0000256" key="2">
    <source>
        <dbReference type="SAM" id="MobiDB-lite"/>
    </source>
</evidence>
<dbReference type="InParanoid" id="E4XQ87"/>
<dbReference type="Proteomes" id="UP000001307">
    <property type="component" value="Unassembled WGS sequence"/>
</dbReference>
<keyword evidence="5" id="KW-1185">Reference proteome</keyword>
<dbReference type="GO" id="GO:0004843">
    <property type="term" value="F:cysteine-type deubiquitinase activity"/>
    <property type="evidence" value="ECO:0007669"/>
    <property type="project" value="InterPro"/>
</dbReference>
<keyword evidence="1" id="KW-0788">Thiol protease</keyword>
<dbReference type="GO" id="GO:0090168">
    <property type="term" value="P:Golgi reassembly"/>
    <property type="evidence" value="ECO:0007669"/>
    <property type="project" value="TreeGrafter"/>
</dbReference>
<sequence length="807" mass="88985">MGGLDNEIGVYGRCGECNQIVHAELTAALVYCSGCGTTSNLNSLKNARESPVCAKLLQHTLEMSKSLELVAFRGVHNFEAKLLSPFLSRYGMDRDGSPKLLQEMNLGEKFDCGLLANRHFRIKDKQKSVSGSGKDKTVYQSGYLDDTLAIVAEANRLPEALIAAHADPDGHCLVHAISRAISGTQLFWHPLRMSIKDHLQSNLLQYRRLMVNYVEDSEWPVIIDEADPCYLSGGATLGLRNIHVFALANVLKRPIILLDSKNGMGSVGDYSAIFLPVLAGPSKCRDKSNKPHPPIAIAWASPGRNHFIPILPKHNEQQIILPSTVLPPVWLVSQEDLQGYVTFKSTPSGAKGIQLGGGIEFSDGYLLKLVSCMRRAFLTEEKVQTSMIIKLFRDVYRETDCTPANITANYKKAMAESRLFICHLCGSIGEVDLSDLQPLGDSYEMIKEQNGYLEDNKTYQLPNNMTGIYVAEHDQLQLVFESSHPECPYCGTLTTSVKHKTMSLLDLKRRSASAAQRPTGKTTLSSESSSNISKKQKPIAETKSEVAGKSGNLRIKICLSDGQTDVMEFSSDVNTSTFLSLISQKFQVPVSTLAQIRSGHPPKVMDQTKSNSPVEFSNGDRVQITLNSSPESIHVATPMPSSGARIPESLQNSTGSSFIPESVKNFWKEAQSNKKTFFNALLDDIGTGKFTSLFQKNGGYAQLTENIKRIPLEEGQHYNLMNFQDVVFCWKDGEFQVCLGPDKHVPITDGFLYTVTTNDLKRNCISLNMPRTSELGPGISRISGSSSAQIIDKTDELARRLAENRKS</sequence>
<feature type="domain" description="OTU" evidence="3">
    <location>
        <begin position="161"/>
        <end position="313"/>
    </location>
</feature>
<keyword evidence="1" id="KW-0645">Protease</keyword>
<dbReference type="OrthoDB" id="10012024at2759"/>
<feature type="compositionally biased region" description="Low complexity" evidence="2">
    <location>
        <begin position="519"/>
        <end position="533"/>
    </location>
</feature>
<dbReference type="Gene3D" id="3.10.20.90">
    <property type="entry name" value="Phosphatidylinositol 3-kinase Catalytic Subunit, Chain A, domain 1"/>
    <property type="match status" value="1"/>
</dbReference>
<proteinExistence type="predicted"/>